<sequence>MKRLCLIPLQRASGGLAHFAVPFSYASPALVVSRRQESSVHRPVNGSAEASRSPQKPSAAGATQGAPELDAEAAEQVQVARELGEQVFSENTEILKKVAFRGLRALCVCAVGVAAFLWAMKKKRQELEANASPTAEAALAADADLEDDPTKRYLQEMRSLGFDVDTLEEELEKERSAKLFDSQKVAGRLS</sequence>
<accession>A0A640KT36</accession>
<organism evidence="2 3">
    <name type="scientific">Leishmania tarentolae</name>
    <name type="common">Sauroleishmania tarentolae</name>
    <dbReference type="NCBI Taxonomy" id="5689"/>
    <lineage>
        <taxon>Eukaryota</taxon>
        <taxon>Discoba</taxon>
        <taxon>Euglenozoa</taxon>
        <taxon>Kinetoplastea</taxon>
        <taxon>Metakinetoplastina</taxon>
        <taxon>Trypanosomatida</taxon>
        <taxon>Trypanosomatidae</taxon>
        <taxon>Leishmaniinae</taxon>
        <taxon>Leishmania</taxon>
        <taxon>lizard Leishmania</taxon>
    </lineage>
</organism>
<reference evidence="2" key="1">
    <citation type="submission" date="2019-11" db="EMBL/GenBank/DDBJ databases">
        <title>Leishmania tarentolae CDS.</title>
        <authorList>
            <person name="Goto Y."/>
            <person name="Yamagishi J."/>
        </authorList>
    </citation>
    <scope>NUCLEOTIDE SEQUENCE [LARGE SCALE GENOMIC DNA]</scope>
    <source>
        <strain evidence="2">Parrot Tar II</strain>
    </source>
</reference>
<evidence type="ECO:0000313" key="2">
    <source>
        <dbReference type="EMBL" id="GET92773.1"/>
    </source>
</evidence>
<dbReference type="AlphaFoldDB" id="A0A640KT36"/>
<comment type="caution">
    <text evidence="2">The sequence shown here is derived from an EMBL/GenBank/DDBJ whole genome shotgun (WGS) entry which is preliminary data.</text>
</comment>
<gene>
    <name evidence="2" type="ORF">LtaPh_3526000</name>
</gene>
<dbReference type="EMBL" id="BLBS01000056">
    <property type="protein sequence ID" value="GET92773.1"/>
    <property type="molecule type" value="Genomic_DNA"/>
</dbReference>
<dbReference type="OrthoDB" id="267400at2759"/>
<proteinExistence type="predicted"/>
<protein>
    <submittedName>
        <fullName evidence="2">Uncharacterized protein</fullName>
    </submittedName>
</protein>
<dbReference type="Proteomes" id="UP000419144">
    <property type="component" value="Unassembled WGS sequence"/>
</dbReference>
<dbReference type="VEuPathDB" id="TriTrypDB:LtaPh_3526000"/>
<keyword evidence="3" id="KW-1185">Reference proteome</keyword>
<name>A0A640KT36_LEITA</name>
<feature type="region of interest" description="Disordered" evidence="1">
    <location>
        <begin position="41"/>
        <end position="74"/>
    </location>
</feature>
<evidence type="ECO:0000313" key="3">
    <source>
        <dbReference type="Proteomes" id="UP000419144"/>
    </source>
</evidence>
<evidence type="ECO:0000256" key="1">
    <source>
        <dbReference type="SAM" id="MobiDB-lite"/>
    </source>
</evidence>